<proteinExistence type="predicted"/>
<reference evidence="1" key="2">
    <citation type="submission" date="2024-06" db="EMBL/GenBank/DDBJ databases">
        <authorList>
            <person name="Petrova K.O."/>
            <person name="Toshchakov S.V."/>
            <person name="Boltjanskaja Y.V."/>
            <person name="Kevbrin V."/>
        </authorList>
    </citation>
    <scope>NUCLEOTIDE SEQUENCE</scope>
    <source>
        <strain evidence="1">Z-910T</strain>
    </source>
</reference>
<protein>
    <submittedName>
        <fullName evidence="1">Uncharacterized protein</fullName>
    </submittedName>
</protein>
<name>A0AAU7VKK3_9FIRM</name>
<evidence type="ECO:0000313" key="1">
    <source>
        <dbReference type="EMBL" id="XBX74583.1"/>
    </source>
</evidence>
<dbReference type="RefSeq" id="WP_350343335.1">
    <property type="nucleotide sequence ID" value="NZ_CP158367.1"/>
</dbReference>
<sequence>MYNKILVNAPMQKVKIDSNNIEVIVKKSNSNKNLTHNIPIGTCNAEYSAEIVTFWVKLLSLNRSWLIISVSTPEQLTIRNITGLKKLSKLPLIIERKVIAPFLSVFSKSTITIRENSGASTMGLKIGRGSDISTGKTAMPNTTHKDANIPISAISLEITALPFIPIPPVKLFLE</sequence>
<organism evidence="1">
    <name type="scientific">Proteinivorax tanatarense</name>
    <dbReference type="NCBI Taxonomy" id="1260629"/>
    <lineage>
        <taxon>Bacteria</taxon>
        <taxon>Bacillati</taxon>
        <taxon>Bacillota</taxon>
        <taxon>Clostridia</taxon>
        <taxon>Eubacteriales</taxon>
        <taxon>Proteinivoracaceae</taxon>
        <taxon>Proteinivorax</taxon>
    </lineage>
</organism>
<dbReference type="EMBL" id="CP158367">
    <property type="protein sequence ID" value="XBX74583.1"/>
    <property type="molecule type" value="Genomic_DNA"/>
</dbReference>
<accession>A0AAU7VKK3</accession>
<dbReference type="AlphaFoldDB" id="A0AAU7VKK3"/>
<gene>
    <name evidence="1" type="ORF">PRVXT_002632</name>
</gene>
<reference evidence="1" key="1">
    <citation type="journal article" date="2013" name="Extremophiles">
        <title>Proteinivorax tanatarense gen. nov., sp. nov., an anaerobic, haloalkaliphilic, proteolytic bacterium isolated from a decaying algal bloom, and proposal of Proteinivoraceae fam. nov.</title>
        <authorList>
            <person name="Kevbrin V."/>
            <person name="Boltyanskaya Y."/>
            <person name="Zhilina T."/>
            <person name="Kolganova T."/>
            <person name="Lavrentjeva E."/>
            <person name="Kuznetsov B."/>
        </authorList>
    </citation>
    <scope>NUCLEOTIDE SEQUENCE</scope>
    <source>
        <strain evidence="1">Z-910T</strain>
    </source>
</reference>